<comment type="caution">
    <text evidence="1">The sequence shown here is derived from an EMBL/GenBank/DDBJ whole genome shotgun (WGS) entry which is preliminary data.</text>
</comment>
<keyword evidence="2" id="KW-1185">Reference proteome</keyword>
<name>A0AAW0UTL9_SCYPA</name>
<gene>
    <name evidence="1" type="ORF">O3P69_000399</name>
</gene>
<evidence type="ECO:0000313" key="2">
    <source>
        <dbReference type="Proteomes" id="UP001487740"/>
    </source>
</evidence>
<accession>A0AAW0UTL9</accession>
<protein>
    <submittedName>
        <fullName evidence="1">Uncharacterized protein</fullName>
    </submittedName>
</protein>
<proteinExistence type="predicted"/>
<dbReference type="EMBL" id="JARAKH010000006">
    <property type="protein sequence ID" value="KAK8403231.1"/>
    <property type="molecule type" value="Genomic_DNA"/>
</dbReference>
<dbReference type="AlphaFoldDB" id="A0AAW0UTL9"/>
<dbReference type="Proteomes" id="UP001487740">
    <property type="component" value="Unassembled WGS sequence"/>
</dbReference>
<reference evidence="1 2" key="1">
    <citation type="submission" date="2023-03" db="EMBL/GenBank/DDBJ databases">
        <title>High-quality genome of Scylla paramamosain provides insights in environmental adaptation.</title>
        <authorList>
            <person name="Zhang L."/>
        </authorList>
    </citation>
    <scope>NUCLEOTIDE SEQUENCE [LARGE SCALE GENOMIC DNA]</scope>
    <source>
        <strain evidence="1">LZ_2023a</strain>
        <tissue evidence="1">Muscle</tissue>
    </source>
</reference>
<evidence type="ECO:0000313" key="1">
    <source>
        <dbReference type="EMBL" id="KAK8403231.1"/>
    </source>
</evidence>
<sequence>MDRLQTDTAGHVCAAIQSSGIIFLISFLQRHLACISDKHDSAASTNVSCTVMRGAVWCGHAGEERLTTGQSSTEAHSCLW</sequence>
<organism evidence="1 2">
    <name type="scientific">Scylla paramamosain</name>
    <name type="common">Mud crab</name>
    <dbReference type="NCBI Taxonomy" id="85552"/>
    <lineage>
        <taxon>Eukaryota</taxon>
        <taxon>Metazoa</taxon>
        <taxon>Ecdysozoa</taxon>
        <taxon>Arthropoda</taxon>
        <taxon>Crustacea</taxon>
        <taxon>Multicrustacea</taxon>
        <taxon>Malacostraca</taxon>
        <taxon>Eumalacostraca</taxon>
        <taxon>Eucarida</taxon>
        <taxon>Decapoda</taxon>
        <taxon>Pleocyemata</taxon>
        <taxon>Brachyura</taxon>
        <taxon>Eubrachyura</taxon>
        <taxon>Portunoidea</taxon>
        <taxon>Portunidae</taxon>
        <taxon>Portuninae</taxon>
        <taxon>Scylla</taxon>
    </lineage>
</organism>